<feature type="compositionally biased region" description="Basic and acidic residues" evidence="6">
    <location>
        <begin position="1"/>
        <end position="12"/>
    </location>
</feature>
<dbReference type="GO" id="GO:0016705">
    <property type="term" value="F:oxidoreductase activity, acting on paired donors, with incorporation or reduction of molecular oxygen"/>
    <property type="evidence" value="ECO:0007669"/>
    <property type="project" value="UniProtKB-ARBA"/>
</dbReference>
<dbReference type="AlphaFoldDB" id="A0A1C6UU54"/>
<sequence>MSRTENPTEPRRSLLPPPPAEGADGLYSQTWFPVCLSADLAAGRPLGSDLLGGRVVAFRGAGGTARVVSAYCVHVGADLSVGSVVDGQLRCRFHQWTYDEQGVCTATGIGDPVPAGARLFSFPTVERYGVVWAFNGVEPLFELPELRCAQEDLVLRTMAFPHALDSDPWVITAQTMDLQHFSQQHDFELLQEPGSTLSATPYSIGWQLKGRTRDGEIYDARTEIVGNNIYWQNGEIDGRWFFWVTGISVVRPQRCTSVFAYGTDRQPGEDDQAAQQFLDRAAGMMMALLEDDAPVLQSIHFRPGLLTESDGALDQFIDYLRKFPRANPSADFIV</sequence>
<dbReference type="InterPro" id="IPR017941">
    <property type="entry name" value="Rieske_2Fe-2S"/>
</dbReference>
<keyword evidence="5" id="KW-0411">Iron-sulfur</keyword>
<dbReference type="Pfam" id="PF00355">
    <property type="entry name" value="Rieske"/>
    <property type="match status" value="1"/>
</dbReference>
<dbReference type="RefSeq" id="WP_175440573.1">
    <property type="nucleotide sequence ID" value="NZ_BMMJ01000013.1"/>
</dbReference>
<accession>A0A1C6UU54</accession>
<reference evidence="8 9" key="1">
    <citation type="submission" date="2016-06" db="EMBL/GenBank/DDBJ databases">
        <authorList>
            <person name="Kjaerup R.B."/>
            <person name="Dalgaard T.S."/>
            <person name="Juul-Madsen H.R."/>
        </authorList>
    </citation>
    <scope>NUCLEOTIDE SEQUENCE [LARGE SCALE GENOMIC DNA]</scope>
    <source>
        <strain evidence="8 9">DSM 45577</strain>
    </source>
</reference>
<evidence type="ECO:0000256" key="2">
    <source>
        <dbReference type="ARBA" id="ARBA00022723"/>
    </source>
</evidence>
<dbReference type="STRING" id="683228.GA0070617_3576"/>
<dbReference type="PANTHER" id="PTHR21266:SF60">
    <property type="entry name" value="3-KETOSTEROID-9-ALPHA-MONOOXYGENASE, OXYGENASE COMPONENT"/>
    <property type="match status" value="1"/>
</dbReference>
<protein>
    <submittedName>
        <fullName evidence="8">Phenylpropionate dioxygenase, large terminal subunit</fullName>
    </submittedName>
</protein>
<feature type="region of interest" description="Disordered" evidence="6">
    <location>
        <begin position="1"/>
        <end position="20"/>
    </location>
</feature>
<name>A0A1C6UU54_9ACTN</name>
<evidence type="ECO:0000256" key="3">
    <source>
        <dbReference type="ARBA" id="ARBA00023002"/>
    </source>
</evidence>
<dbReference type="GO" id="GO:0051537">
    <property type="term" value="F:2 iron, 2 sulfur cluster binding"/>
    <property type="evidence" value="ECO:0007669"/>
    <property type="project" value="UniProtKB-KW"/>
</dbReference>
<evidence type="ECO:0000313" key="8">
    <source>
        <dbReference type="EMBL" id="SCL57614.1"/>
    </source>
</evidence>
<dbReference type="SUPFAM" id="SSF50022">
    <property type="entry name" value="ISP domain"/>
    <property type="match status" value="1"/>
</dbReference>
<evidence type="ECO:0000256" key="5">
    <source>
        <dbReference type="ARBA" id="ARBA00023014"/>
    </source>
</evidence>
<keyword evidence="2" id="KW-0479">Metal-binding</keyword>
<evidence type="ECO:0000313" key="9">
    <source>
        <dbReference type="Proteomes" id="UP000198937"/>
    </source>
</evidence>
<keyword evidence="1" id="KW-0001">2Fe-2S</keyword>
<dbReference type="Proteomes" id="UP000198937">
    <property type="component" value="Unassembled WGS sequence"/>
</dbReference>
<dbReference type="InterPro" id="IPR050584">
    <property type="entry name" value="Cholesterol_7-desaturase"/>
</dbReference>
<keyword evidence="8" id="KW-0223">Dioxygenase</keyword>
<dbReference type="EMBL" id="FMIA01000002">
    <property type="protein sequence ID" value="SCL57614.1"/>
    <property type="molecule type" value="Genomic_DNA"/>
</dbReference>
<dbReference type="PANTHER" id="PTHR21266">
    <property type="entry name" value="IRON-SULFUR DOMAIN CONTAINING PROTEIN"/>
    <property type="match status" value="1"/>
</dbReference>
<dbReference type="Gene3D" id="2.102.10.10">
    <property type="entry name" value="Rieske [2Fe-2S] iron-sulphur domain"/>
    <property type="match status" value="1"/>
</dbReference>
<evidence type="ECO:0000256" key="4">
    <source>
        <dbReference type="ARBA" id="ARBA00023004"/>
    </source>
</evidence>
<evidence type="ECO:0000256" key="1">
    <source>
        <dbReference type="ARBA" id="ARBA00022714"/>
    </source>
</evidence>
<dbReference type="PROSITE" id="PS51296">
    <property type="entry name" value="RIESKE"/>
    <property type="match status" value="1"/>
</dbReference>
<keyword evidence="3" id="KW-0560">Oxidoreductase</keyword>
<dbReference type="GO" id="GO:0051213">
    <property type="term" value="F:dioxygenase activity"/>
    <property type="evidence" value="ECO:0007669"/>
    <property type="project" value="UniProtKB-KW"/>
</dbReference>
<evidence type="ECO:0000256" key="6">
    <source>
        <dbReference type="SAM" id="MobiDB-lite"/>
    </source>
</evidence>
<gene>
    <name evidence="8" type="ORF">GA0070617_3576</name>
</gene>
<dbReference type="InterPro" id="IPR036922">
    <property type="entry name" value="Rieske_2Fe-2S_sf"/>
</dbReference>
<proteinExistence type="predicted"/>
<organism evidence="8 9">
    <name type="scientific">Micromonospora yangpuensis</name>
    <dbReference type="NCBI Taxonomy" id="683228"/>
    <lineage>
        <taxon>Bacteria</taxon>
        <taxon>Bacillati</taxon>
        <taxon>Actinomycetota</taxon>
        <taxon>Actinomycetes</taxon>
        <taxon>Micromonosporales</taxon>
        <taxon>Micromonosporaceae</taxon>
        <taxon>Micromonospora</taxon>
    </lineage>
</organism>
<dbReference type="GO" id="GO:0046872">
    <property type="term" value="F:metal ion binding"/>
    <property type="evidence" value="ECO:0007669"/>
    <property type="project" value="UniProtKB-KW"/>
</dbReference>
<dbReference type="GO" id="GO:0004497">
    <property type="term" value="F:monooxygenase activity"/>
    <property type="evidence" value="ECO:0007669"/>
    <property type="project" value="UniProtKB-ARBA"/>
</dbReference>
<feature type="domain" description="Rieske" evidence="7">
    <location>
        <begin position="32"/>
        <end position="133"/>
    </location>
</feature>
<evidence type="ECO:0000259" key="7">
    <source>
        <dbReference type="PROSITE" id="PS51296"/>
    </source>
</evidence>
<keyword evidence="4" id="KW-0408">Iron</keyword>
<keyword evidence="9" id="KW-1185">Reference proteome</keyword>